<keyword evidence="3" id="KW-0723">Serine/threonine-protein kinase</keyword>
<accession>A0A7S0R108</accession>
<dbReference type="EC" id="2.7.11.1" evidence="2"/>
<dbReference type="InterPro" id="IPR051131">
    <property type="entry name" value="NEK_Ser/Thr_kinase_NIMA"/>
</dbReference>
<dbReference type="InterPro" id="IPR011009">
    <property type="entry name" value="Kinase-like_dom_sf"/>
</dbReference>
<proteinExistence type="inferred from homology"/>
<dbReference type="PANTHER" id="PTHR44899">
    <property type="entry name" value="CAMK FAMILY PROTEIN KINASE"/>
    <property type="match status" value="1"/>
</dbReference>
<dbReference type="InterPro" id="IPR000719">
    <property type="entry name" value="Prot_kinase_dom"/>
</dbReference>
<dbReference type="Gene3D" id="1.10.510.10">
    <property type="entry name" value="Transferase(Phosphotransferase) domain 1"/>
    <property type="match status" value="1"/>
</dbReference>
<dbReference type="FunFam" id="3.30.200.20:FF:000097">
    <property type="entry name" value="Probable serine/threonine-protein kinase nek1"/>
    <property type="match status" value="1"/>
</dbReference>
<keyword evidence="5 10" id="KW-0547">Nucleotide-binding</keyword>
<evidence type="ECO:0000256" key="10">
    <source>
        <dbReference type="PROSITE-ProRule" id="PRU10141"/>
    </source>
</evidence>
<dbReference type="EMBL" id="HBFA01014231">
    <property type="protein sequence ID" value="CAD8663067.1"/>
    <property type="molecule type" value="Transcribed_RNA"/>
</dbReference>
<reference evidence="13" key="1">
    <citation type="submission" date="2021-01" db="EMBL/GenBank/DDBJ databases">
        <authorList>
            <person name="Corre E."/>
            <person name="Pelletier E."/>
            <person name="Niang G."/>
            <person name="Scheremetjew M."/>
            <person name="Finn R."/>
            <person name="Kale V."/>
            <person name="Holt S."/>
            <person name="Cochrane G."/>
            <person name="Meng A."/>
            <person name="Brown T."/>
            <person name="Cohen L."/>
        </authorList>
    </citation>
    <scope>NUCLEOTIDE SEQUENCE</scope>
    <source>
        <strain evidence="13">CCMP722</strain>
    </source>
</reference>
<dbReference type="Pfam" id="PF00069">
    <property type="entry name" value="Pkinase"/>
    <property type="match status" value="1"/>
</dbReference>
<dbReference type="PROSITE" id="PS00107">
    <property type="entry name" value="PROTEIN_KINASE_ATP"/>
    <property type="match status" value="1"/>
</dbReference>
<evidence type="ECO:0000313" key="13">
    <source>
        <dbReference type="EMBL" id="CAD8663067.1"/>
    </source>
</evidence>
<dbReference type="PROSITE" id="PS00108">
    <property type="entry name" value="PROTEIN_KINASE_ST"/>
    <property type="match status" value="1"/>
</dbReference>
<evidence type="ECO:0000256" key="9">
    <source>
        <dbReference type="ARBA" id="ARBA00048679"/>
    </source>
</evidence>
<comment type="catalytic activity">
    <reaction evidence="9">
        <text>L-seryl-[protein] + ATP = O-phospho-L-seryl-[protein] + ADP + H(+)</text>
        <dbReference type="Rhea" id="RHEA:17989"/>
        <dbReference type="Rhea" id="RHEA-COMP:9863"/>
        <dbReference type="Rhea" id="RHEA-COMP:11604"/>
        <dbReference type="ChEBI" id="CHEBI:15378"/>
        <dbReference type="ChEBI" id="CHEBI:29999"/>
        <dbReference type="ChEBI" id="CHEBI:30616"/>
        <dbReference type="ChEBI" id="CHEBI:83421"/>
        <dbReference type="ChEBI" id="CHEBI:456216"/>
        <dbReference type="EC" id="2.7.11.1"/>
    </reaction>
</comment>
<dbReference type="PROSITE" id="PS50011">
    <property type="entry name" value="PROTEIN_KINASE_DOM"/>
    <property type="match status" value="1"/>
</dbReference>
<evidence type="ECO:0000256" key="3">
    <source>
        <dbReference type="ARBA" id="ARBA00022527"/>
    </source>
</evidence>
<dbReference type="GO" id="GO:0004674">
    <property type="term" value="F:protein serine/threonine kinase activity"/>
    <property type="evidence" value="ECO:0007669"/>
    <property type="project" value="UniProtKB-KW"/>
</dbReference>
<evidence type="ECO:0000256" key="11">
    <source>
        <dbReference type="SAM" id="MobiDB-lite"/>
    </source>
</evidence>
<keyword evidence="6" id="KW-0418">Kinase</keyword>
<evidence type="ECO:0000256" key="5">
    <source>
        <dbReference type="ARBA" id="ARBA00022741"/>
    </source>
</evidence>
<name>A0A7S0R108_9CHLO</name>
<evidence type="ECO:0000256" key="6">
    <source>
        <dbReference type="ARBA" id="ARBA00022777"/>
    </source>
</evidence>
<dbReference type="InterPro" id="IPR017441">
    <property type="entry name" value="Protein_kinase_ATP_BS"/>
</dbReference>
<gene>
    <name evidence="13" type="ORF">POBO1169_LOCUS7394</name>
</gene>
<sequence>MGASDRLTKYAVLRELGKGSFGTAYLVTEKSTGHRYVLKKTRLARLSKKQREAAVRELQILSQLQHCSIVGYRGSWIDGGSVVCMLLEYCDGGDLYTNLRSMKNCFLPEEHILKMFVQMALALNHMHSHRILHRDVKSQNILVRQNGEVMLGDFGFATFLPKDSDEMSQIVGTPNYMAPELVLEKSYSFPADVWALGCVLVEMVTLKPAFEAFDLGGLGKKILDGTPPTLPKQYSEDLRTLARSLLTKDENERPTLSDVLSTPFLQPYLEEQQRRVDEYNKNAPDLPPLPDPEKMMREWDELQLARKKQRENDTPERLRKLEMELKYKSREANLQRRAKQVQKKLDAFEHRSFQNVFAPTEAHFAASPPKNPVHPAKPKMFVKKASSDVVRRKVQPDVLKPTAQTTVQRKTAPSIEVKEEAPSNPDNQKTPVFPLDRMSKKGNVKPQKGHKLPMLHPPIRERNPYKEVLELPEWESGVKSVRAAALADKVTPAVFKEQAITPWSEKWSQFCNRGLGGELKVNYKVNIQGTGKTTTDPQHESAVKASMRKLHNLYKVPK</sequence>
<comment type="catalytic activity">
    <reaction evidence="8">
        <text>L-threonyl-[protein] + ATP = O-phospho-L-threonyl-[protein] + ADP + H(+)</text>
        <dbReference type="Rhea" id="RHEA:46608"/>
        <dbReference type="Rhea" id="RHEA-COMP:11060"/>
        <dbReference type="Rhea" id="RHEA-COMP:11605"/>
        <dbReference type="ChEBI" id="CHEBI:15378"/>
        <dbReference type="ChEBI" id="CHEBI:30013"/>
        <dbReference type="ChEBI" id="CHEBI:30616"/>
        <dbReference type="ChEBI" id="CHEBI:61977"/>
        <dbReference type="ChEBI" id="CHEBI:456216"/>
        <dbReference type="EC" id="2.7.11.1"/>
    </reaction>
</comment>
<dbReference type="SUPFAM" id="SSF56112">
    <property type="entry name" value="Protein kinase-like (PK-like)"/>
    <property type="match status" value="1"/>
</dbReference>
<dbReference type="AlphaFoldDB" id="A0A7S0R108"/>
<comment type="similarity">
    <text evidence="1">Belongs to the protein kinase superfamily. NEK Ser/Thr protein kinase family. NIMA subfamily.</text>
</comment>
<evidence type="ECO:0000256" key="2">
    <source>
        <dbReference type="ARBA" id="ARBA00012513"/>
    </source>
</evidence>
<dbReference type="SMART" id="SM00220">
    <property type="entry name" value="S_TKc"/>
    <property type="match status" value="1"/>
</dbReference>
<keyword evidence="7 10" id="KW-0067">ATP-binding</keyword>
<feature type="binding site" evidence="10">
    <location>
        <position position="39"/>
    </location>
    <ligand>
        <name>ATP</name>
        <dbReference type="ChEBI" id="CHEBI:30616"/>
    </ligand>
</feature>
<dbReference type="InterPro" id="IPR008271">
    <property type="entry name" value="Ser/Thr_kinase_AS"/>
</dbReference>
<dbReference type="PANTHER" id="PTHR44899:SF3">
    <property type="entry name" value="SERINE_THREONINE-PROTEIN KINASE NEK1"/>
    <property type="match status" value="1"/>
</dbReference>
<evidence type="ECO:0000256" key="4">
    <source>
        <dbReference type="ARBA" id="ARBA00022679"/>
    </source>
</evidence>
<feature type="compositionally biased region" description="Polar residues" evidence="11">
    <location>
        <begin position="402"/>
        <end position="411"/>
    </location>
</feature>
<feature type="region of interest" description="Disordered" evidence="11">
    <location>
        <begin position="399"/>
        <end position="458"/>
    </location>
</feature>
<evidence type="ECO:0000256" key="1">
    <source>
        <dbReference type="ARBA" id="ARBA00010886"/>
    </source>
</evidence>
<evidence type="ECO:0000259" key="12">
    <source>
        <dbReference type="PROSITE" id="PS50011"/>
    </source>
</evidence>
<protein>
    <recommendedName>
        <fullName evidence="2">non-specific serine/threonine protein kinase</fullName>
        <ecNumber evidence="2">2.7.11.1</ecNumber>
    </recommendedName>
</protein>
<dbReference type="GO" id="GO:0005524">
    <property type="term" value="F:ATP binding"/>
    <property type="evidence" value="ECO:0007669"/>
    <property type="project" value="UniProtKB-UniRule"/>
</dbReference>
<evidence type="ECO:0000256" key="8">
    <source>
        <dbReference type="ARBA" id="ARBA00047899"/>
    </source>
</evidence>
<dbReference type="Gene3D" id="3.30.200.20">
    <property type="entry name" value="Phosphorylase Kinase, domain 1"/>
    <property type="match status" value="1"/>
</dbReference>
<feature type="domain" description="Protein kinase" evidence="12">
    <location>
        <begin position="10"/>
        <end position="265"/>
    </location>
</feature>
<evidence type="ECO:0000256" key="7">
    <source>
        <dbReference type="ARBA" id="ARBA00022840"/>
    </source>
</evidence>
<feature type="compositionally biased region" description="Basic residues" evidence="11">
    <location>
        <begin position="440"/>
        <end position="453"/>
    </location>
</feature>
<organism evidence="13">
    <name type="scientific">Pyramimonas obovata</name>
    <dbReference type="NCBI Taxonomy" id="1411642"/>
    <lineage>
        <taxon>Eukaryota</taxon>
        <taxon>Viridiplantae</taxon>
        <taxon>Chlorophyta</taxon>
        <taxon>Pyramimonadophyceae</taxon>
        <taxon>Pyramimonadales</taxon>
        <taxon>Pyramimonadaceae</taxon>
        <taxon>Pyramimonas</taxon>
        <taxon>Pyramimonas incertae sedis</taxon>
    </lineage>
</organism>
<keyword evidence="4" id="KW-0808">Transferase</keyword>
<dbReference type="CDD" id="cd08215">
    <property type="entry name" value="STKc_Nek"/>
    <property type="match status" value="1"/>
</dbReference>